<evidence type="ECO:0000313" key="3">
    <source>
        <dbReference type="Proteomes" id="UP000189703"/>
    </source>
</evidence>
<dbReference type="InterPro" id="IPR050560">
    <property type="entry name" value="MYB_TF"/>
</dbReference>
<dbReference type="KEGG" id="nnu:104591955"/>
<dbReference type="InterPro" id="IPR017930">
    <property type="entry name" value="Myb_dom"/>
</dbReference>
<dbReference type="SMART" id="SM00717">
    <property type="entry name" value="SANT"/>
    <property type="match status" value="2"/>
</dbReference>
<dbReference type="OrthoDB" id="2143914at2759"/>
<dbReference type="PANTHER" id="PTHR45614">
    <property type="entry name" value="MYB PROTEIN-RELATED"/>
    <property type="match status" value="1"/>
</dbReference>
<accession>A0A1U7ZLR6</accession>
<dbReference type="GO" id="GO:0000981">
    <property type="term" value="F:DNA-binding transcription factor activity, RNA polymerase II-specific"/>
    <property type="evidence" value="ECO:0000318"/>
    <property type="project" value="GO_Central"/>
</dbReference>
<keyword evidence="3" id="KW-1185">Reference proteome</keyword>
<dbReference type="RefSeq" id="XP_010249414.1">
    <property type="nucleotide sequence ID" value="XM_010251112.1"/>
</dbReference>
<dbReference type="Proteomes" id="UP000189703">
    <property type="component" value="Unplaced"/>
</dbReference>
<dbReference type="AlphaFoldDB" id="A0A1U7ZLR6"/>
<dbReference type="Gene3D" id="1.10.10.60">
    <property type="entry name" value="Homeodomain-like"/>
    <property type="match status" value="2"/>
</dbReference>
<dbReference type="GO" id="GO:0005634">
    <property type="term" value="C:nucleus"/>
    <property type="evidence" value="ECO:0000318"/>
    <property type="project" value="GO_Central"/>
</dbReference>
<evidence type="ECO:0000256" key="2">
    <source>
        <dbReference type="ARBA" id="ARBA00023125"/>
    </source>
</evidence>
<sequence length="430" mass="49078">MELGLFYRAGLAYQPMFSLGNCSNPNSGDGFSQEASSLKRYSQDLHHAHHFPGDGSSSIMTYGFPIPRFDQVGTTASGYSKNLRVFESKPFVENGGDVVMESFQSKSLLNYDQRTPGSYMAEKDISHQPQNLGETESTNLGLPYEAPCIVPADNGLHRKVGLNKRRVSVRKTGKLDERNKVVKAQWTNEEDRVLVELVKQYGMRKWSYIAQQLNGRIGKQCRERWYNHLRPDIKKEIWTEEEDRILVQAHAELGNKWAEIAKRLPGRTENSIKNHWNATKRKQLSKRQYCRGSKYAKSSSLLQDYIKSLAAASSAGTDYIQQDEYLTHSNMPSIQTMITSSPTDEQETKDYCAGDRLVPAAFDLDFDMPDYFSFDAKLLDDRCSIESLFEEMLCVSVVDEKSWKMERPLPLDCEAKREMDLVEMITQGNH</sequence>
<organism evidence="3 4">
    <name type="scientific">Nelumbo nucifera</name>
    <name type="common">Sacred lotus</name>
    <dbReference type="NCBI Taxonomy" id="4432"/>
    <lineage>
        <taxon>Eukaryota</taxon>
        <taxon>Viridiplantae</taxon>
        <taxon>Streptophyta</taxon>
        <taxon>Embryophyta</taxon>
        <taxon>Tracheophyta</taxon>
        <taxon>Spermatophyta</taxon>
        <taxon>Magnoliopsida</taxon>
        <taxon>Proteales</taxon>
        <taxon>Nelumbonaceae</taxon>
        <taxon>Nelumbo</taxon>
    </lineage>
</organism>
<dbReference type="PROSITE" id="PS51294">
    <property type="entry name" value="HTH_MYB"/>
    <property type="match status" value="2"/>
</dbReference>
<dbReference type="eggNOG" id="KOG0048">
    <property type="taxonomic scope" value="Eukaryota"/>
</dbReference>
<proteinExistence type="predicted"/>
<dbReference type="GO" id="GO:0000978">
    <property type="term" value="F:RNA polymerase II cis-regulatory region sequence-specific DNA binding"/>
    <property type="evidence" value="ECO:0000318"/>
    <property type="project" value="GO_Central"/>
</dbReference>
<dbReference type="GO" id="GO:0006355">
    <property type="term" value="P:regulation of DNA-templated transcription"/>
    <property type="evidence" value="ECO:0000318"/>
    <property type="project" value="GO_Central"/>
</dbReference>
<protein>
    <submittedName>
        <fullName evidence="4">Transcription factor MYB98-like</fullName>
    </submittedName>
</protein>
<dbReference type="CDD" id="cd00167">
    <property type="entry name" value="SANT"/>
    <property type="match status" value="2"/>
</dbReference>
<gene>
    <name evidence="4" type="primary">LOC104591955</name>
</gene>
<reference evidence="4" key="1">
    <citation type="submission" date="2025-08" db="UniProtKB">
        <authorList>
            <consortium name="RefSeq"/>
        </authorList>
    </citation>
    <scope>IDENTIFICATION</scope>
</reference>
<dbReference type="InterPro" id="IPR009057">
    <property type="entry name" value="Homeodomain-like_sf"/>
</dbReference>
<dbReference type="FunFam" id="1.10.10.60:FF:000010">
    <property type="entry name" value="Transcriptional activator Myb isoform A"/>
    <property type="match status" value="1"/>
</dbReference>
<evidence type="ECO:0000313" key="4">
    <source>
        <dbReference type="RefSeq" id="XP_010249414.1"/>
    </source>
</evidence>
<dbReference type="Pfam" id="PF00249">
    <property type="entry name" value="Myb_DNA-binding"/>
    <property type="match status" value="2"/>
</dbReference>
<keyword evidence="2" id="KW-0238">DNA-binding</keyword>
<evidence type="ECO:0000256" key="1">
    <source>
        <dbReference type="ARBA" id="ARBA00022737"/>
    </source>
</evidence>
<keyword evidence="1" id="KW-0677">Repeat</keyword>
<name>A0A1U7ZLR6_NELNU</name>
<dbReference type="PANTHER" id="PTHR45614:SF285">
    <property type="entry name" value="TRANSCRIPTION FACTOR MYB98"/>
    <property type="match status" value="1"/>
</dbReference>
<dbReference type="InterPro" id="IPR001005">
    <property type="entry name" value="SANT/Myb"/>
</dbReference>
<dbReference type="SUPFAM" id="SSF46689">
    <property type="entry name" value="Homeodomain-like"/>
    <property type="match status" value="1"/>
</dbReference>
<dbReference type="GeneID" id="104591955"/>
<dbReference type="PROSITE" id="PS50090">
    <property type="entry name" value="MYB_LIKE"/>
    <property type="match status" value="2"/>
</dbReference>